<dbReference type="Proteomes" id="UP000007150">
    <property type="component" value="Chromosome 1"/>
</dbReference>
<keyword evidence="2 6" id="KW-0560">Oxidoreductase</keyword>
<dbReference type="Pfam" id="PF25137">
    <property type="entry name" value="ADH_Fe_C"/>
    <property type="match status" value="1"/>
</dbReference>
<dbReference type="InterPro" id="IPR034786">
    <property type="entry name" value="MAR"/>
</dbReference>
<evidence type="ECO:0000256" key="1">
    <source>
        <dbReference type="ARBA" id="ARBA00007358"/>
    </source>
</evidence>
<dbReference type="InterPro" id="IPR001670">
    <property type="entry name" value="ADH_Fe/GldA"/>
</dbReference>
<evidence type="ECO:0000256" key="2">
    <source>
        <dbReference type="ARBA" id="ARBA00023002"/>
    </source>
</evidence>
<evidence type="ECO:0000313" key="7">
    <source>
        <dbReference type="Proteomes" id="UP000007150"/>
    </source>
</evidence>
<dbReference type="Gene3D" id="1.20.1090.10">
    <property type="entry name" value="Dehydroquinate synthase-like - alpha domain"/>
    <property type="match status" value="1"/>
</dbReference>
<evidence type="ECO:0000259" key="4">
    <source>
        <dbReference type="Pfam" id="PF00465"/>
    </source>
</evidence>
<dbReference type="CDD" id="cd08177">
    <property type="entry name" value="MAR"/>
    <property type="match status" value="1"/>
</dbReference>
<evidence type="ECO:0000313" key="6">
    <source>
        <dbReference type="EMBL" id="AEG50177.1"/>
    </source>
</evidence>
<dbReference type="Pfam" id="PF00465">
    <property type="entry name" value="Fe-ADH"/>
    <property type="match status" value="1"/>
</dbReference>
<protein>
    <submittedName>
        <fullName evidence="6">Maleylacetate reductase</fullName>
        <ecNumber evidence="6">1.3.1.32</ecNumber>
    </submittedName>
</protein>
<dbReference type="EMBL" id="CP002798">
    <property type="protein sequence ID" value="AEG50177.1"/>
    <property type="molecule type" value="Genomic_DNA"/>
</dbReference>
<organism evidence="6 7">
    <name type="scientific">Sphingobium chlorophenolicum L-1</name>
    <dbReference type="NCBI Taxonomy" id="690566"/>
    <lineage>
        <taxon>Bacteria</taxon>
        <taxon>Pseudomonadati</taxon>
        <taxon>Pseudomonadota</taxon>
        <taxon>Alphaproteobacteria</taxon>
        <taxon>Sphingomonadales</taxon>
        <taxon>Sphingomonadaceae</taxon>
        <taxon>Sphingobium</taxon>
    </lineage>
</organism>
<feature type="domain" description="Alcohol dehydrogenase iron-type/glycerol dehydrogenase GldA" evidence="4">
    <location>
        <begin position="10"/>
        <end position="152"/>
    </location>
</feature>
<name>F6EZ84_SPHCR</name>
<gene>
    <name evidence="6" type="ORF">Sphch_2528</name>
</gene>
<reference evidence="6 7" key="1">
    <citation type="submission" date="2011-05" db="EMBL/GenBank/DDBJ databases">
        <title>Complete sequence of chromosome 1 of Sphingobium chlorophenolicum L-1.</title>
        <authorList>
            <consortium name="US DOE Joint Genome Institute"/>
            <person name="Lucas S."/>
            <person name="Han J."/>
            <person name="Lapidus A."/>
            <person name="Cheng J.-F."/>
            <person name="Goodwin L."/>
            <person name="Pitluck S."/>
            <person name="Peters L."/>
            <person name="Daligault H."/>
            <person name="Han C."/>
            <person name="Tapia R."/>
            <person name="Land M."/>
            <person name="Hauser L."/>
            <person name="Kyrpides N."/>
            <person name="Ivanova N."/>
            <person name="Pagani I."/>
            <person name="Turner P."/>
            <person name="Copley S."/>
            <person name="Woyke T."/>
        </authorList>
    </citation>
    <scope>NUCLEOTIDE SEQUENCE [LARGE SCALE GENOMIC DNA]</scope>
    <source>
        <strain evidence="6 7">L-1</strain>
    </source>
</reference>
<dbReference type="InterPro" id="IPR056798">
    <property type="entry name" value="ADH_Fe_C"/>
</dbReference>
<dbReference type="STRING" id="690566.Sphch_2528"/>
<dbReference type="PANTHER" id="PTHR11496:SF102">
    <property type="entry name" value="ALCOHOL DEHYDROGENASE 4"/>
    <property type="match status" value="1"/>
</dbReference>
<dbReference type="EC" id="1.3.1.32" evidence="6"/>
<keyword evidence="3" id="KW-0520">NAD</keyword>
<dbReference type="InterPro" id="IPR039697">
    <property type="entry name" value="Alcohol_dehydrogenase_Fe"/>
</dbReference>
<dbReference type="HOGENOM" id="CLU_007207_0_1_5"/>
<dbReference type="KEGG" id="sch:Sphch_2528"/>
<dbReference type="PANTHER" id="PTHR11496">
    <property type="entry name" value="ALCOHOL DEHYDROGENASE"/>
    <property type="match status" value="1"/>
</dbReference>
<proteinExistence type="inferred from homology"/>
<dbReference type="SUPFAM" id="SSF56796">
    <property type="entry name" value="Dehydroquinate synthase-like"/>
    <property type="match status" value="1"/>
</dbReference>
<dbReference type="Gene3D" id="3.40.50.1970">
    <property type="match status" value="1"/>
</dbReference>
<feature type="domain" description="Fe-containing alcohol dehydrogenase-like C-terminal" evidence="5">
    <location>
        <begin position="165"/>
        <end position="346"/>
    </location>
</feature>
<keyword evidence="7" id="KW-1185">Reference proteome</keyword>
<dbReference type="GO" id="GO:0004022">
    <property type="term" value="F:alcohol dehydrogenase (NAD+) activity"/>
    <property type="evidence" value="ECO:0007669"/>
    <property type="project" value="TreeGrafter"/>
</dbReference>
<dbReference type="GO" id="GO:0046872">
    <property type="term" value="F:metal ion binding"/>
    <property type="evidence" value="ECO:0007669"/>
    <property type="project" value="InterPro"/>
</dbReference>
<evidence type="ECO:0000259" key="5">
    <source>
        <dbReference type="Pfam" id="PF25137"/>
    </source>
</evidence>
<comment type="similarity">
    <text evidence="1">Belongs to the iron-containing alcohol dehydrogenase family.</text>
</comment>
<dbReference type="RefSeq" id="WP_013848414.1">
    <property type="nucleotide sequence ID" value="NC_015593.1"/>
</dbReference>
<sequence length="354" mass="37096">MREFVYSAQPARVIFGSGSFGRLQDEVQRLGMTRVLVLSTPGKMRFAEHAAALLGALCADIFAGAVMHTPVAVTDEAMRIVALKNVDGIVSIGGGSTIGLGKAIALRSDLPQIVVPTTYAGSEVTPIIGETKDGLKTTQTTLKVLPEVVIYDVDLTLGLPAALSVTSGFNAIAHAVEALYAKDGNPIIDIMAAEGARAIANSLPQIVGDPSNREARSDAQYGGWLCGTCLGSVGMSLHHKLCHTLAGTFNLPHAETHTIVLPHALQYNAPAVPGAVTALARVFGKPDPARALYDLAGVLGAPRALRDLGMPENGIDRATDLALSNAYWNPRPLEREAVRACIAAAWAGDLPQGR</sequence>
<dbReference type="GO" id="GO:0018506">
    <property type="term" value="F:maleylacetate reductase activity"/>
    <property type="evidence" value="ECO:0007669"/>
    <property type="project" value="UniProtKB-EC"/>
</dbReference>
<evidence type="ECO:0000256" key="3">
    <source>
        <dbReference type="ARBA" id="ARBA00023027"/>
    </source>
</evidence>
<dbReference type="AlphaFoldDB" id="F6EZ84"/>
<accession>F6EZ84</accession>